<keyword evidence="4" id="KW-0597">Phosphoprotein</keyword>
<keyword evidence="9" id="KW-0902">Two-component regulatory system</keyword>
<dbReference type="EC" id="2.7.13.3" evidence="3"/>
<comment type="caution">
    <text evidence="14">The sequence shown here is derived from an EMBL/GenBank/DDBJ whole genome shotgun (WGS) entry which is preliminary data.</text>
</comment>
<keyword evidence="5" id="KW-0808">Transferase</keyword>
<evidence type="ECO:0000256" key="10">
    <source>
        <dbReference type="ARBA" id="ARBA00023136"/>
    </source>
</evidence>
<name>A0ABV6RAQ8_9MICO</name>
<keyword evidence="7 14" id="KW-0418">Kinase</keyword>
<dbReference type="PROSITE" id="PS50109">
    <property type="entry name" value="HIS_KIN"/>
    <property type="match status" value="1"/>
</dbReference>
<dbReference type="SUPFAM" id="SSF47384">
    <property type="entry name" value="Homodimeric domain of signal transducing histidine kinase"/>
    <property type="match status" value="1"/>
</dbReference>
<dbReference type="PROSITE" id="PS50885">
    <property type="entry name" value="HAMP"/>
    <property type="match status" value="1"/>
</dbReference>
<dbReference type="CDD" id="cd00075">
    <property type="entry name" value="HATPase"/>
    <property type="match status" value="1"/>
</dbReference>
<feature type="transmembrane region" description="Helical" evidence="11">
    <location>
        <begin position="21"/>
        <end position="40"/>
    </location>
</feature>
<dbReference type="Pfam" id="PF00672">
    <property type="entry name" value="HAMP"/>
    <property type="match status" value="1"/>
</dbReference>
<feature type="transmembrane region" description="Helical" evidence="11">
    <location>
        <begin position="70"/>
        <end position="89"/>
    </location>
</feature>
<reference evidence="14 15" key="1">
    <citation type="submission" date="2024-09" db="EMBL/GenBank/DDBJ databases">
        <authorList>
            <person name="Sun Q."/>
            <person name="Mori K."/>
        </authorList>
    </citation>
    <scope>NUCLEOTIDE SEQUENCE [LARGE SCALE GENOMIC DNA]</scope>
    <source>
        <strain evidence="14 15">CICC 10874</strain>
    </source>
</reference>
<proteinExistence type="predicted"/>
<keyword evidence="6 11" id="KW-0812">Transmembrane</keyword>
<dbReference type="CDD" id="cd06225">
    <property type="entry name" value="HAMP"/>
    <property type="match status" value="1"/>
</dbReference>
<dbReference type="InterPro" id="IPR003661">
    <property type="entry name" value="HisK_dim/P_dom"/>
</dbReference>
<comment type="subcellular location">
    <subcellularLocation>
        <location evidence="2">Cell membrane</location>
    </subcellularLocation>
</comment>
<feature type="domain" description="HAMP" evidence="13">
    <location>
        <begin position="90"/>
        <end position="143"/>
    </location>
</feature>
<evidence type="ECO:0000256" key="8">
    <source>
        <dbReference type="ARBA" id="ARBA00022989"/>
    </source>
</evidence>
<dbReference type="Gene3D" id="6.10.340.10">
    <property type="match status" value="1"/>
</dbReference>
<dbReference type="Proteomes" id="UP001589793">
    <property type="component" value="Unassembled WGS sequence"/>
</dbReference>
<protein>
    <recommendedName>
        <fullName evidence="3">histidine kinase</fullName>
        <ecNumber evidence="3">2.7.13.3</ecNumber>
    </recommendedName>
</protein>
<evidence type="ECO:0000256" key="1">
    <source>
        <dbReference type="ARBA" id="ARBA00000085"/>
    </source>
</evidence>
<gene>
    <name evidence="14" type="ORF">ACFFF6_07900</name>
</gene>
<dbReference type="GO" id="GO:0016301">
    <property type="term" value="F:kinase activity"/>
    <property type="evidence" value="ECO:0007669"/>
    <property type="project" value="UniProtKB-KW"/>
</dbReference>
<evidence type="ECO:0000256" key="2">
    <source>
        <dbReference type="ARBA" id="ARBA00004236"/>
    </source>
</evidence>
<dbReference type="Pfam" id="PF00512">
    <property type="entry name" value="HisKA"/>
    <property type="match status" value="1"/>
</dbReference>
<evidence type="ECO:0000256" key="7">
    <source>
        <dbReference type="ARBA" id="ARBA00022777"/>
    </source>
</evidence>
<dbReference type="InterPro" id="IPR050428">
    <property type="entry name" value="TCS_sensor_his_kinase"/>
</dbReference>
<dbReference type="InterPro" id="IPR003594">
    <property type="entry name" value="HATPase_dom"/>
</dbReference>
<evidence type="ECO:0000313" key="14">
    <source>
        <dbReference type="EMBL" id="MFC0673876.1"/>
    </source>
</evidence>
<evidence type="ECO:0000256" key="6">
    <source>
        <dbReference type="ARBA" id="ARBA00022692"/>
    </source>
</evidence>
<dbReference type="InterPro" id="IPR036890">
    <property type="entry name" value="HATPase_C_sf"/>
</dbReference>
<dbReference type="SUPFAM" id="SSF55874">
    <property type="entry name" value="ATPase domain of HSP90 chaperone/DNA topoisomerase II/histidine kinase"/>
    <property type="match status" value="1"/>
</dbReference>
<dbReference type="CDD" id="cd00082">
    <property type="entry name" value="HisKA"/>
    <property type="match status" value="1"/>
</dbReference>
<keyword evidence="15" id="KW-1185">Reference proteome</keyword>
<dbReference type="PANTHER" id="PTHR45436">
    <property type="entry name" value="SENSOR HISTIDINE KINASE YKOH"/>
    <property type="match status" value="1"/>
</dbReference>
<dbReference type="EMBL" id="JBHLSV010000007">
    <property type="protein sequence ID" value="MFC0673876.1"/>
    <property type="molecule type" value="Genomic_DNA"/>
</dbReference>
<dbReference type="Gene3D" id="1.10.287.130">
    <property type="match status" value="1"/>
</dbReference>
<dbReference type="SMART" id="SM00387">
    <property type="entry name" value="HATPase_c"/>
    <property type="match status" value="1"/>
</dbReference>
<evidence type="ECO:0000256" key="5">
    <source>
        <dbReference type="ARBA" id="ARBA00022679"/>
    </source>
</evidence>
<dbReference type="SUPFAM" id="SSF158472">
    <property type="entry name" value="HAMP domain-like"/>
    <property type="match status" value="1"/>
</dbReference>
<dbReference type="Gene3D" id="3.30.565.10">
    <property type="entry name" value="Histidine kinase-like ATPase, C-terminal domain"/>
    <property type="match status" value="1"/>
</dbReference>
<evidence type="ECO:0000256" key="3">
    <source>
        <dbReference type="ARBA" id="ARBA00012438"/>
    </source>
</evidence>
<feature type="domain" description="Histidine kinase" evidence="12">
    <location>
        <begin position="151"/>
        <end position="366"/>
    </location>
</feature>
<evidence type="ECO:0000256" key="4">
    <source>
        <dbReference type="ARBA" id="ARBA00022553"/>
    </source>
</evidence>
<dbReference type="InterPro" id="IPR005467">
    <property type="entry name" value="His_kinase_dom"/>
</dbReference>
<evidence type="ECO:0000259" key="13">
    <source>
        <dbReference type="PROSITE" id="PS50885"/>
    </source>
</evidence>
<dbReference type="RefSeq" id="WP_376979805.1">
    <property type="nucleotide sequence ID" value="NZ_JBHLSV010000007.1"/>
</dbReference>
<dbReference type="Pfam" id="PF02518">
    <property type="entry name" value="HATPase_c"/>
    <property type="match status" value="1"/>
</dbReference>
<keyword evidence="10 11" id="KW-0472">Membrane</keyword>
<sequence>MPALLPRRRGLSVRLRLTLSYAGFLLLAGALLLAVVWVFLLRYVPDGTIITAGPHVPNRGDLQRAFIPRALWAMAFLLVLGLVGGWFLAGRMLAPLRRITGAVRLADAGSLAHRIALPGPRDEFRELADAFDAMLERVETHVGEQSRFAANASHELRTPLATARALLEVARQDPAADVPALLARLEATTARASALAESLLLLSRVESTALRTEPTDLSLAVEDAAETLLVRAEARGVTVRTDAAPVLVDGNPELLAQLVVNLVHNGIVHNLPADGEVQVRLRADGSRALLQVESTGAVLDEAILSQLTEPFVRGAGRTHADPGAGAHAGLGLAIVRSIVEAHGGALALRSRAGGGLRVEIVLPLAAGVGSAGAGPR</sequence>
<keyword evidence="8 11" id="KW-1133">Transmembrane helix</keyword>
<evidence type="ECO:0000313" key="15">
    <source>
        <dbReference type="Proteomes" id="UP001589793"/>
    </source>
</evidence>
<accession>A0ABV6RAQ8</accession>
<dbReference type="InterPro" id="IPR003660">
    <property type="entry name" value="HAMP_dom"/>
</dbReference>
<dbReference type="SMART" id="SM00388">
    <property type="entry name" value="HisKA"/>
    <property type="match status" value="1"/>
</dbReference>
<organism evidence="14 15">
    <name type="scientific">Brachybacterium hainanense</name>
    <dbReference type="NCBI Taxonomy" id="1541174"/>
    <lineage>
        <taxon>Bacteria</taxon>
        <taxon>Bacillati</taxon>
        <taxon>Actinomycetota</taxon>
        <taxon>Actinomycetes</taxon>
        <taxon>Micrococcales</taxon>
        <taxon>Dermabacteraceae</taxon>
        <taxon>Brachybacterium</taxon>
    </lineage>
</organism>
<dbReference type="SMART" id="SM00304">
    <property type="entry name" value="HAMP"/>
    <property type="match status" value="1"/>
</dbReference>
<dbReference type="PRINTS" id="PR00344">
    <property type="entry name" value="BCTRLSENSOR"/>
</dbReference>
<comment type="catalytic activity">
    <reaction evidence="1">
        <text>ATP + protein L-histidine = ADP + protein N-phospho-L-histidine.</text>
        <dbReference type="EC" id="2.7.13.3"/>
    </reaction>
</comment>
<evidence type="ECO:0000256" key="9">
    <source>
        <dbReference type="ARBA" id="ARBA00023012"/>
    </source>
</evidence>
<evidence type="ECO:0000256" key="11">
    <source>
        <dbReference type="SAM" id="Phobius"/>
    </source>
</evidence>
<dbReference type="InterPro" id="IPR036097">
    <property type="entry name" value="HisK_dim/P_sf"/>
</dbReference>
<dbReference type="InterPro" id="IPR004358">
    <property type="entry name" value="Sig_transdc_His_kin-like_C"/>
</dbReference>
<dbReference type="PANTHER" id="PTHR45436:SF5">
    <property type="entry name" value="SENSOR HISTIDINE KINASE TRCS"/>
    <property type="match status" value="1"/>
</dbReference>
<evidence type="ECO:0000259" key="12">
    <source>
        <dbReference type="PROSITE" id="PS50109"/>
    </source>
</evidence>